<comment type="caution">
    <text evidence="1">The sequence shown here is derived from an EMBL/GenBank/DDBJ whole genome shotgun (WGS) entry which is preliminary data.</text>
</comment>
<sequence>MWLADYLISNGKTLATGLFCESPQWKLVSDGDGAKSIFEAELTGAYEPDDLERTATLADQMNENQKDIFDQVIEAVNHPVGGQKLFFCGRPGWNWQIVLAGADTCLCPSTEKGGDSSGFQWNRSNVVDRRTHGTFYISDPA</sequence>
<dbReference type="EMBL" id="NCKW01002852">
    <property type="protein sequence ID" value="POM77193.1"/>
    <property type="molecule type" value="Genomic_DNA"/>
</dbReference>
<keyword evidence="1" id="KW-0067">ATP-binding</keyword>
<gene>
    <name evidence="1" type="ORF">PHPALM_5458</name>
</gene>
<proteinExistence type="predicted"/>
<organism evidence="1 2">
    <name type="scientific">Phytophthora palmivora</name>
    <dbReference type="NCBI Taxonomy" id="4796"/>
    <lineage>
        <taxon>Eukaryota</taxon>
        <taxon>Sar</taxon>
        <taxon>Stramenopiles</taxon>
        <taxon>Oomycota</taxon>
        <taxon>Peronosporomycetes</taxon>
        <taxon>Peronosporales</taxon>
        <taxon>Peronosporaceae</taxon>
        <taxon>Phytophthora</taxon>
    </lineage>
</organism>
<keyword evidence="2" id="KW-1185">Reference proteome</keyword>
<evidence type="ECO:0000313" key="1">
    <source>
        <dbReference type="EMBL" id="POM77193.1"/>
    </source>
</evidence>
<protein>
    <submittedName>
        <fullName evidence="1">Helitron helicase-like protein</fullName>
    </submittedName>
</protein>
<keyword evidence="1" id="KW-0547">Nucleotide-binding</keyword>
<accession>A0A2P4YHC1</accession>
<dbReference type="AlphaFoldDB" id="A0A2P4YHC1"/>
<dbReference type="GO" id="GO:0004386">
    <property type="term" value="F:helicase activity"/>
    <property type="evidence" value="ECO:0007669"/>
    <property type="project" value="UniProtKB-KW"/>
</dbReference>
<keyword evidence="1" id="KW-0378">Hydrolase</keyword>
<reference evidence="1 2" key="1">
    <citation type="journal article" date="2017" name="Genome Biol. Evol.">
        <title>Phytophthora megakarya and P. palmivora, closely related causal agents of cacao black pod rot, underwent increases in genome sizes and gene numbers by different mechanisms.</title>
        <authorList>
            <person name="Ali S.S."/>
            <person name="Shao J."/>
            <person name="Lary D.J."/>
            <person name="Kronmiller B."/>
            <person name="Shen D."/>
            <person name="Strem M.D."/>
            <person name="Amoako-Attah I."/>
            <person name="Akrofi A.Y."/>
            <person name="Begoude B.A."/>
            <person name="Ten Hoopen G.M."/>
            <person name="Coulibaly K."/>
            <person name="Kebe B.I."/>
            <person name="Melnick R.L."/>
            <person name="Guiltinan M.J."/>
            <person name="Tyler B.M."/>
            <person name="Meinhardt L.W."/>
            <person name="Bailey B.A."/>
        </authorList>
    </citation>
    <scope>NUCLEOTIDE SEQUENCE [LARGE SCALE GENOMIC DNA]</scope>
    <source>
        <strain evidence="2">sbr112.9</strain>
    </source>
</reference>
<keyword evidence="1" id="KW-0347">Helicase</keyword>
<dbReference type="Proteomes" id="UP000237271">
    <property type="component" value="Unassembled WGS sequence"/>
</dbReference>
<dbReference type="OrthoDB" id="5860629at2759"/>
<evidence type="ECO:0000313" key="2">
    <source>
        <dbReference type="Proteomes" id="UP000237271"/>
    </source>
</evidence>
<name>A0A2P4YHC1_9STRA</name>